<dbReference type="RefSeq" id="WP_311658514.1">
    <property type="nucleotide sequence ID" value="NZ_JAVRHY010000006.1"/>
</dbReference>
<comment type="caution">
    <text evidence="1">The sequence shown here is derived from an EMBL/GenBank/DDBJ whole genome shotgun (WGS) entry which is preliminary data.</text>
</comment>
<evidence type="ECO:0000313" key="2">
    <source>
        <dbReference type="Proteomes" id="UP001259982"/>
    </source>
</evidence>
<sequence>MPENRDPSCLRVLGMDPSIVRWGLVSACIDPHTMAVEIESMGVVGAKVGQNRTGRVMQDELRRARELGTEIHAWAVGHDMIMTELPAGSKSAVSARSQGVILGILGLLPATVIPVPPNEVKMSALGYLGSKQDMIAWARQSYPSAWWAATATGKARPSGELEHLADATGVIHAGMRSVLFRAAATIARGRGPDLSNRKGQGVQNG</sequence>
<keyword evidence="2" id="KW-1185">Reference proteome</keyword>
<accession>A0ABU3B7H3</accession>
<dbReference type="EMBL" id="JAVRHY010000006">
    <property type="protein sequence ID" value="MDT0618415.1"/>
    <property type="molecule type" value="Genomic_DNA"/>
</dbReference>
<dbReference type="InterPro" id="IPR036397">
    <property type="entry name" value="RNaseH_sf"/>
</dbReference>
<gene>
    <name evidence="1" type="ORF">RM531_07995</name>
</gene>
<proteinExistence type="predicted"/>
<protein>
    <recommendedName>
        <fullName evidence="3">Holliday junction resolvase RuvC</fullName>
    </recommendedName>
</protein>
<evidence type="ECO:0008006" key="3">
    <source>
        <dbReference type="Google" id="ProtNLM"/>
    </source>
</evidence>
<dbReference type="Proteomes" id="UP001259982">
    <property type="component" value="Unassembled WGS sequence"/>
</dbReference>
<reference evidence="1 2" key="1">
    <citation type="submission" date="2023-09" db="EMBL/GenBank/DDBJ databases">
        <authorList>
            <person name="Rey-Velasco X."/>
        </authorList>
    </citation>
    <scope>NUCLEOTIDE SEQUENCE [LARGE SCALE GENOMIC DNA]</scope>
    <source>
        <strain evidence="1 2">P385</strain>
    </source>
</reference>
<name>A0ABU3B7H3_9GAMM</name>
<organism evidence="1 2">
    <name type="scientific">Spectribacter acetivorans</name>
    <dbReference type="NCBI Taxonomy" id="3075603"/>
    <lineage>
        <taxon>Bacteria</taxon>
        <taxon>Pseudomonadati</taxon>
        <taxon>Pseudomonadota</taxon>
        <taxon>Gammaproteobacteria</taxon>
        <taxon>Salinisphaerales</taxon>
        <taxon>Salinisphaeraceae</taxon>
        <taxon>Spectribacter</taxon>
    </lineage>
</organism>
<dbReference type="Gene3D" id="3.30.420.10">
    <property type="entry name" value="Ribonuclease H-like superfamily/Ribonuclease H"/>
    <property type="match status" value="1"/>
</dbReference>
<evidence type="ECO:0000313" key="1">
    <source>
        <dbReference type="EMBL" id="MDT0618415.1"/>
    </source>
</evidence>